<proteinExistence type="predicted"/>
<gene>
    <name evidence="4" type="ORF">PSU4_23790</name>
</gene>
<dbReference type="InterPro" id="IPR050194">
    <property type="entry name" value="Glycosyltransferase_grp1"/>
</dbReference>
<dbReference type="Proteomes" id="UP000321685">
    <property type="component" value="Unassembled WGS sequence"/>
</dbReference>
<dbReference type="PANTHER" id="PTHR45947">
    <property type="entry name" value="SULFOQUINOVOSYL TRANSFERASE SQD2"/>
    <property type="match status" value="1"/>
</dbReference>
<dbReference type="PANTHER" id="PTHR45947:SF3">
    <property type="entry name" value="SULFOQUINOVOSYL TRANSFERASE SQD2"/>
    <property type="match status" value="1"/>
</dbReference>
<dbReference type="Gene3D" id="3.40.50.2000">
    <property type="entry name" value="Glycogen Phosphorylase B"/>
    <property type="match status" value="2"/>
</dbReference>
<accession>A0A511DF52</accession>
<evidence type="ECO:0000256" key="2">
    <source>
        <dbReference type="ARBA" id="ARBA00022679"/>
    </source>
</evidence>
<dbReference type="EMBL" id="BJVJ01000019">
    <property type="protein sequence ID" value="GEL23425.1"/>
    <property type="molecule type" value="Genomic_DNA"/>
</dbReference>
<evidence type="ECO:0000259" key="3">
    <source>
        <dbReference type="Pfam" id="PF13439"/>
    </source>
</evidence>
<dbReference type="GO" id="GO:0016757">
    <property type="term" value="F:glycosyltransferase activity"/>
    <property type="evidence" value="ECO:0007669"/>
    <property type="project" value="UniProtKB-KW"/>
</dbReference>
<evidence type="ECO:0000256" key="1">
    <source>
        <dbReference type="ARBA" id="ARBA00022676"/>
    </source>
</evidence>
<keyword evidence="1" id="KW-0328">Glycosyltransferase</keyword>
<dbReference type="GO" id="GO:1901137">
    <property type="term" value="P:carbohydrate derivative biosynthetic process"/>
    <property type="evidence" value="ECO:0007669"/>
    <property type="project" value="UniProtKB-ARBA"/>
</dbReference>
<sequence length="356" mass="37390">MLRIALIASSTHPIAEPFAGGLEAHTALLARELTTRGHAVTVFAAPGSDAVPGAQVEEMRALTFSDAARGDGSWPAERFMAEHHAYLDLMLRLARGREFDVVHNNSLHHLPVAMARTLPVPLVTTLHTPPTPWLESAVAAAGGRHGVLTAVSSHTAGAWRHVAEEITVIRNGVDIGTRPPGPGGGPLVWAGRIVPEKGTHLAARAARAAGRPLLIAGPVSDPAYFDAMVAPLLGDDVRHVGHLSHAELTRLVAHAAAMLVTPCWEEPYGLVVAESLACGTPVAGFAVGALPEIVDDTCGRLVPAGDTAALAAVVPTVESLSRKAARRRAERHWSHRRMVDEYVALYTRAAAAGVAA</sequence>
<dbReference type="InterPro" id="IPR028098">
    <property type="entry name" value="Glyco_trans_4-like_N"/>
</dbReference>
<name>A0A511DF52_9PSEU</name>
<protein>
    <submittedName>
        <fullName evidence="4">Glycosyl transferase family 1</fullName>
    </submittedName>
</protein>
<dbReference type="SUPFAM" id="SSF53756">
    <property type="entry name" value="UDP-Glycosyltransferase/glycogen phosphorylase"/>
    <property type="match status" value="1"/>
</dbReference>
<dbReference type="Pfam" id="PF13439">
    <property type="entry name" value="Glyco_transf_4"/>
    <property type="match status" value="1"/>
</dbReference>
<dbReference type="Pfam" id="PF13692">
    <property type="entry name" value="Glyco_trans_1_4"/>
    <property type="match status" value="1"/>
</dbReference>
<evidence type="ECO:0000313" key="4">
    <source>
        <dbReference type="EMBL" id="GEL23425.1"/>
    </source>
</evidence>
<keyword evidence="2 4" id="KW-0808">Transferase</keyword>
<dbReference type="AlphaFoldDB" id="A0A511DF52"/>
<comment type="caution">
    <text evidence="4">The sequence shown here is derived from an EMBL/GenBank/DDBJ whole genome shotgun (WGS) entry which is preliminary data.</text>
</comment>
<keyword evidence="5" id="KW-1185">Reference proteome</keyword>
<feature type="domain" description="Glycosyltransferase subfamily 4-like N-terminal" evidence="3">
    <location>
        <begin position="20"/>
        <end position="175"/>
    </location>
</feature>
<evidence type="ECO:0000313" key="5">
    <source>
        <dbReference type="Proteomes" id="UP000321685"/>
    </source>
</evidence>
<reference evidence="4 5" key="1">
    <citation type="submission" date="2019-07" db="EMBL/GenBank/DDBJ databases">
        <title>Whole genome shotgun sequence of Pseudonocardia sulfidoxydans NBRC 16205.</title>
        <authorList>
            <person name="Hosoyama A."/>
            <person name="Uohara A."/>
            <person name="Ohji S."/>
            <person name="Ichikawa N."/>
        </authorList>
    </citation>
    <scope>NUCLEOTIDE SEQUENCE [LARGE SCALE GENOMIC DNA]</scope>
    <source>
        <strain evidence="4 5">NBRC 16205</strain>
    </source>
</reference>
<organism evidence="4 5">
    <name type="scientific">Pseudonocardia sulfidoxydans NBRC 16205</name>
    <dbReference type="NCBI Taxonomy" id="1223511"/>
    <lineage>
        <taxon>Bacteria</taxon>
        <taxon>Bacillati</taxon>
        <taxon>Actinomycetota</taxon>
        <taxon>Actinomycetes</taxon>
        <taxon>Pseudonocardiales</taxon>
        <taxon>Pseudonocardiaceae</taxon>
        <taxon>Pseudonocardia</taxon>
    </lineage>
</organism>